<gene>
    <name evidence="2" type="ORF">C7B81_08345</name>
</gene>
<comment type="caution">
    <text evidence="2">The sequence shown here is derived from an EMBL/GenBank/DDBJ whole genome shotgun (WGS) entry which is preliminary data.</text>
</comment>
<sequence>MSCSAGVAVARGSESAQRHAVVVVGGGQAGLSVAHCLQKRGVRPLVLERHRIGHAWARQRWESFCLVTPNWQCRLPDFPYDGDDPEGFMGREEIVRYVQRFADHIQVPVREGVAVNRLQASGNGFLLSTDEGAIEAEQVVIATGGYHRPKRHPLAARLPERILQIDARDYDSPATLPPGPVLVVGSGQSGCQIAEDLHLAGRRVHLSVGSAPRSPRRYRGRDVVDWLDRMGYYAMPIDQHADPRAVRGKTNHYLTGRDGGREIDLRRRALEGMVLHGRLADLGHDRIRFAGDLAANLDGADAVYSRICRSIDDHIAAQGLSAPEEPPYVPCWTPPPGPPEPLDLAAEPLAAVIWCTGYRPDFSWVEVPVFDGAGHPVHERGLTQVPGLYVLGLPWLHTWGSARFCGVAEDAEYLAEAIRLRASRQAASQERLECTALLGT</sequence>
<dbReference type="EMBL" id="PVWP01000005">
    <property type="protein sequence ID" value="PSB37716.1"/>
    <property type="molecule type" value="Genomic_DNA"/>
</dbReference>
<dbReference type="SUPFAM" id="SSF51905">
    <property type="entry name" value="FAD/NAD(P)-binding domain"/>
    <property type="match status" value="2"/>
</dbReference>
<evidence type="ECO:0000313" key="2">
    <source>
        <dbReference type="EMBL" id="PSB37716.1"/>
    </source>
</evidence>
<accession>A0ABX5FB92</accession>
<evidence type="ECO:0000313" key="3">
    <source>
        <dbReference type="Proteomes" id="UP000238218"/>
    </source>
</evidence>
<dbReference type="PRINTS" id="PR00411">
    <property type="entry name" value="PNDRDTASEI"/>
</dbReference>
<dbReference type="PANTHER" id="PTHR43539">
    <property type="entry name" value="FLAVIN-BINDING MONOOXYGENASE-LIKE PROTEIN (AFU_ORTHOLOGUE AFUA_4G09220)"/>
    <property type="match status" value="1"/>
</dbReference>
<proteinExistence type="predicted"/>
<evidence type="ECO:0000256" key="1">
    <source>
        <dbReference type="ARBA" id="ARBA00023002"/>
    </source>
</evidence>
<dbReference type="PRINTS" id="PR00368">
    <property type="entry name" value="FADPNR"/>
</dbReference>
<name>A0ABX5FB92_9CHRO</name>
<dbReference type="InterPro" id="IPR036188">
    <property type="entry name" value="FAD/NAD-bd_sf"/>
</dbReference>
<keyword evidence="3" id="KW-1185">Reference proteome</keyword>
<dbReference type="PANTHER" id="PTHR43539:SF78">
    <property type="entry name" value="FLAVIN-CONTAINING MONOOXYGENASE"/>
    <property type="match status" value="1"/>
</dbReference>
<protein>
    <submittedName>
        <fullName evidence="2">MSMEG_0569 family flavin-dependent oxidoreductase</fullName>
    </submittedName>
</protein>
<dbReference type="InterPro" id="IPR050982">
    <property type="entry name" value="Auxin_biosynth/cation_transpt"/>
</dbReference>
<dbReference type="NCBIfam" id="TIGR04046">
    <property type="entry name" value="MSMEG_0569_nitr"/>
    <property type="match status" value="1"/>
</dbReference>
<dbReference type="InterPro" id="IPR024000">
    <property type="entry name" value="CHP04046_FMN-dependent"/>
</dbReference>
<dbReference type="Gene3D" id="3.50.50.60">
    <property type="entry name" value="FAD/NAD(P)-binding domain"/>
    <property type="match status" value="2"/>
</dbReference>
<reference evidence="2 3" key="2">
    <citation type="submission" date="2018-03" db="EMBL/GenBank/DDBJ databases">
        <title>The ancient ancestry and fast evolution of plastids.</title>
        <authorList>
            <person name="Moore K.R."/>
            <person name="Magnabosco C."/>
            <person name="Momper L."/>
            <person name="Gold D.A."/>
            <person name="Bosak T."/>
            <person name="Fournier G.P."/>
        </authorList>
    </citation>
    <scope>NUCLEOTIDE SEQUENCE [LARGE SCALE GENOMIC DNA]</scope>
    <source>
        <strain evidence="2 3">CCALA 015</strain>
    </source>
</reference>
<dbReference type="Proteomes" id="UP000238218">
    <property type="component" value="Unassembled WGS sequence"/>
</dbReference>
<reference evidence="2 3" key="1">
    <citation type="submission" date="2018-02" db="EMBL/GenBank/DDBJ databases">
        <authorList>
            <person name="Moore K."/>
            <person name="Momper L."/>
        </authorList>
    </citation>
    <scope>NUCLEOTIDE SEQUENCE [LARGE SCALE GENOMIC DNA]</scope>
    <source>
        <strain evidence="2 3">CCALA 015</strain>
    </source>
</reference>
<organism evidence="2 3">
    <name type="scientific">Aphanothece cf. minutissima CCALA 015</name>
    <dbReference type="NCBI Taxonomy" id="2107695"/>
    <lineage>
        <taxon>Bacteria</taxon>
        <taxon>Bacillati</taxon>
        <taxon>Cyanobacteriota</taxon>
        <taxon>Cyanophyceae</taxon>
        <taxon>Oscillatoriophycideae</taxon>
        <taxon>Chroococcales</taxon>
        <taxon>Aphanothecaceae</taxon>
        <taxon>Aphanothece</taxon>
    </lineage>
</organism>
<keyword evidence="1" id="KW-0560">Oxidoreductase</keyword>
<dbReference type="Pfam" id="PF13738">
    <property type="entry name" value="Pyr_redox_3"/>
    <property type="match status" value="1"/>
</dbReference>